<feature type="domain" description="Tyr recombinase" evidence="5">
    <location>
        <begin position="102"/>
        <end position="293"/>
    </location>
</feature>
<dbReference type="Pfam" id="PF00589">
    <property type="entry name" value="Phage_integrase"/>
    <property type="match status" value="1"/>
</dbReference>
<proteinExistence type="inferred from homology"/>
<evidence type="ECO:0000313" key="6">
    <source>
        <dbReference type="EMBL" id="WEK37807.1"/>
    </source>
</evidence>
<dbReference type="GO" id="GO:0015074">
    <property type="term" value="P:DNA integration"/>
    <property type="evidence" value="ECO:0007669"/>
    <property type="project" value="InterPro"/>
</dbReference>
<dbReference type="PANTHER" id="PTHR30349">
    <property type="entry name" value="PHAGE INTEGRASE-RELATED"/>
    <property type="match status" value="1"/>
</dbReference>
<dbReference type="InterPro" id="IPR050090">
    <property type="entry name" value="Tyrosine_recombinase_XerCD"/>
</dbReference>
<dbReference type="Proteomes" id="UP001220610">
    <property type="component" value="Chromosome"/>
</dbReference>
<dbReference type="AlphaFoldDB" id="A0AAJ6BIZ6"/>
<feature type="region of interest" description="Disordered" evidence="4">
    <location>
        <begin position="297"/>
        <end position="328"/>
    </location>
</feature>
<dbReference type="CDD" id="cd01185">
    <property type="entry name" value="INTN1_C_like"/>
    <property type="match status" value="1"/>
</dbReference>
<dbReference type="Gene3D" id="1.10.150.130">
    <property type="match status" value="1"/>
</dbReference>
<dbReference type="PROSITE" id="PS51898">
    <property type="entry name" value="TYR_RECOMBINASE"/>
    <property type="match status" value="1"/>
</dbReference>
<dbReference type="PANTHER" id="PTHR30349:SF64">
    <property type="entry name" value="PROPHAGE INTEGRASE INTD-RELATED"/>
    <property type="match status" value="1"/>
</dbReference>
<evidence type="ECO:0000256" key="3">
    <source>
        <dbReference type="ARBA" id="ARBA00023172"/>
    </source>
</evidence>
<dbReference type="Gene3D" id="1.10.443.10">
    <property type="entry name" value="Intergrase catalytic core"/>
    <property type="match status" value="1"/>
</dbReference>
<evidence type="ECO:0000259" key="5">
    <source>
        <dbReference type="PROSITE" id="PS51898"/>
    </source>
</evidence>
<sequence length="328" mass="37328">MKHHTLLKLFDKSTDAHKKKLKPGTKKNCGTTRQYVASFIQKTFGEPDINVRKLNFKFATEFELFIPAHPIKKHDPCIGNGIAKNLERLSGIANWGSDLGWVKPYPFGRLQAHKTPSHPNRLKPHHILLMEGKRLNNPKLALVRDLFLFSCYTGFAFVEVMRMAMKHFERSNTGKFCCSLYRLESSTLEALPLLPEAVALIKKYKDLPVCVASGFIFPRITNQEVNRCLKILQEIYDIPFDLTFHAARHTFGFIAVKAGIDVKIVKKFMGHLKITTTDKYTEVDEEMLKEALAKAEAAKRKSANLPSPKEYLDKPGPKRKNMADAMID</sequence>
<dbReference type="Pfam" id="PF13102">
    <property type="entry name" value="Phage_int_SAM_5"/>
    <property type="match status" value="1"/>
</dbReference>
<dbReference type="GO" id="GO:0006310">
    <property type="term" value="P:DNA recombination"/>
    <property type="evidence" value="ECO:0007669"/>
    <property type="project" value="UniProtKB-KW"/>
</dbReference>
<keyword evidence="2" id="KW-0238">DNA-binding</keyword>
<protein>
    <submittedName>
        <fullName evidence="6">Phage integrase SAM-like domain-containing protein</fullName>
    </submittedName>
</protein>
<dbReference type="InterPro" id="IPR025269">
    <property type="entry name" value="SAM-like_dom"/>
</dbReference>
<name>A0AAJ6BIZ6_9BACT</name>
<gene>
    <name evidence="6" type="ORF">P0Y53_09865</name>
</gene>
<dbReference type="InterPro" id="IPR010998">
    <property type="entry name" value="Integrase_recombinase_N"/>
</dbReference>
<evidence type="ECO:0000256" key="1">
    <source>
        <dbReference type="ARBA" id="ARBA00008857"/>
    </source>
</evidence>
<dbReference type="EMBL" id="CP119311">
    <property type="protein sequence ID" value="WEK37807.1"/>
    <property type="molecule type" value="Genomic_DNA"/>
</dbReference>
<organism evidence="6 7">
    <name type="scientific">Candidatus Pseudobacter hemicellulosilyticus</name>
    <dbReference type="NCBI Taxonomy" id="3121375"/>
    <lineage>
        <taxon>Bacteria</taxon>
        <taxon>Pseudomonadati</taxon>
        <taxon>Bacteroidota</taxon>
        <taxon>Chitinophagia</taxon>
        <taxon>Chitinophagales</taxon>
        <taxon>Chitinophagaceae</taxon>
        <taxon>Pseudobacter</taxon>
    </lineage>
</organism>
<evidence type="ECO:0000313" key="7">
    <source>
        <dbReference type="Proteomes" id="UP001220610"/>
    </source>
</evidence>
<evidence type="ECO:0000256" key="2">
    <source>
        <dbReference type="ARBA" id="ARBA00023125"/>
    </source>
</evidence>
<dbReference type="InterPro" id="IPR013762">
    <property type="entry name" value="Integrase-like_cat_sf"/>
</dbReference>
<keyword evidence="3" id="KW-0233">DNA recombination</keyword>
<dbReference type="GO" id="GO:0003677">
    <property type="term" value="F:DNA binding"/>
    <property type="evidence" value="ECO:0007669"/>
    <property type="project" value="UniProtKB-KW"/>
</dbReference>
<evidence type="ECO:0000256" key="4">
    <source>
        <dbReference type="SAM" id="MobiDB-lite"/>
    </source>
</evidence>
<comment type="similarity">
    <text evidence="1">Belongs to the 'phage' integrase family.</text>
</comment>
<accession>A0AAJ6BIZ6</accession>
<reference evidence="6" key="1">
    <citation type="submission" date="2023-03" db="EMBL/GenBank/DDBJ databases">
        <title>Andean soil-derived lignocellulolytic bacterial consortium as a source of novel taxa and putative plastic-active enzymes.</title>
        <authorList>
            <person name="Diaz-Garcia L."/>
            <person name="Chuvochina M."/>
            <person name="Feuerriegel G."/>
            <person name="Bunk B."/>
            <person name="Sproer C."/>
            <person name="Streit W.R."/>
            <person name="Rodriguez L.M."/>
            <person name="Overmann J."/>
            <person name="Jimenez D.J."/>
        </authorList>
    </citation>
    <scope>NUCLEOTIDE SEQUENCE</scope>
    <source>
        <strain evidence="6">MAG 7</strain>
    </source>
</reference>
<dbReference type="InterPro" id="IPR011010">
    <property type="entry name" value="DNA_brk_join_enz"/>
</dbReference>
<dbReference type="InterPro" id="IPR002104">
    <property type="entry name" value="Integrase_catalytic"/>
</dbReference>
<dbReference type="SUPFAM" id="SSF56349">
    <property type="entry name" value="DNA breaking-rejoining enzymes"/>
    <property type="match status" value="1"/>
</dbReference>